<organism evidence="2 3">
    <name type="scientific">Paramormyrops kingsleyae</name>
    <dbReference type="NCBI Taxonomy" id="1676925"/>
    <lineage>
        <taxon>Eukaryota</taxon>
        <taxon>Metazoa</taxon>
        <taxon>Chordata</taxon>
        <taxon>Craniata</taxon>
        <taxon>Vertebrata</taxon>
        <taxon>Euteleostomi</taxon>
        <taxon>Actinopterygii</taxon>
        <taxon>Neopterygii</taxon>
        <taxon>Teleostei</taxon>
        <taxon>Osteoglossocephala</taxon>
        <taxon>Osteoglossomorpha</taxon>
        <taxon>Osteoglossiformes</taxon>
        <taxon>Mormyridae</taxon>
        <taxon>Paramormyrops</taxon>
    </lineage>
</organism>
<protein>
    <recommendedName>
        <fullName evidence="1">TLDc domain-containing protein</fullName>
    </recommendedName>
</protein>
<reference evidence="2" key="1">
    <citation type="submission" date="2025-08" db="UniProtKB">
        <authorList>
            <consortium name="Ensembl"/>
        </authorList>
    </citation>
    <scope>IDENTIFICATION</scope>
</reference>
<evidence type="ECO:0000313" key="2">
    <source>
        <dbReference type="Ensembl" id="ENSPKIP00000020215.1"/>
    </source>
</evidence>
<proteinExistence type="predicted"/>
<dbReference type="PANTHER" id="PTHR14241:SF28">
    <property type="entry name" value="INTERFERON-INDUCED PROTEIN 44-LIKE"/>
    <property type="match status" value="1"/>
</dbReference>
<dbReference type="GO" id="GO:0006955">
    <property type="term" value="P:immune response"/>
    <property type="evidence" value="ECO:0007669"/>
    <property type="project" value="TreeGrafter"/>
</dbReference>
<dbReference type="Pfam" id="PF07534">
    <property type="entry name" value="TLD"/>
    <property type="match status" value="1"/>
</dbReference>
<feature type="domain" description="TLDc" evidence="1">
    <location>
        <begin position="23"/>
        <end position="118"/>
    </location>
</feature>
<sequence>VMTFNSRLDPETEKKLLKLFDLNVNFRLLYKGSHFNFDIRKLFQICSDQGSFILTVYFGKHIFGGFLKKSLPRSNEQVKDEDAFVFSLYDSDSTATRFSVNEGHHAFHRTYSSISFGDCLKVAASDREFHVNLCSTYDFNWPEWDWEKQLCEEVELHRVQGRSPANLKKGGQPIALTLCDVRDMGDSEETGLSLHDALAVINGHAPEGYKFQSGMPINPSSAGYCLDPGLQDKIHCVVFVLNARNYLTVTSCRRDNVVFTFPSLDVPQLVLLTHVDEMCHAVNTDVRYVYTSRIVQKKVQEAASLADVPVSFVLPVKNYMSELTVNRDTDILIFSAVRQILHAIDDTFEA</sequence>
<dbReference type="Proteomes" id="UP000261540">
    <property type="component" value="Unplaced"/>
</dbReference>
<evidence type="ECO:0000259" key="1">
    <source>
        <dbReference type="Pfam" id="PF07534"/>
    </source>
</evidence>
<dbReference type="InterPro" id="IPR006571">
    <property type="entry name" value="TLDc_dom"/>
</dbReference>
<reference evidence="2" key="2">
    <citation type="submission" date="2025-09" db="UniProtKB">
        <authorList>
            <consortium name="Ensembl"/>
        </authorList>
    </citation>
    <scope>IDENTIFICATION</scope>
</reference>
<dbReference type="AlphaFoldDB" id="A0A3B3RQW1"/>
<evidence type="ECO:0000313" key="3">
    <source>
        <dbReference type="Proteomes" id="UP000261540"/>
    </source>
</evidence>
<dbReference type="Ensembl" id="ENSPKIT00000000829.1">
    <property type="protein sequence ID" value="ENSPKIP00000020215.1"/>
    <property type="gene ID" value="ENSPKIG00000005034.1"/>
</dbReference>
<dbReference type="GeneTree" id="ENSGT00940000165866"/>
<accession>A0A3B3RQW1</accession>
<dbReference type="PANTHER" id="PTHR14241">
    <property type="entry name" value="INTERFERON-INDUCED PROTEIN 44"/>
    <property type="match status" value="1"/>
</dbReference>
<keyword evidence="3" id="KW-1185">Reference proteome</keyword>
<name>A0A3B3RQW1_9TELE</name>